<keyword evidence="1 2" id="KW-0690">Ribosome biogenesis</keyword>
<dbReference type="InterPro" id="IPR015946">
    <property type="entry name" value="KH_dom-like_a/b"/>
</dbReference>
<dbReference type="GO" id="GO:0005829">
    <property type="term" value="C:cytosol"/>
    <property type="evidence" value="ECO:0007669"/>
    <property type="project" value="TreeGrafter"/>
</dbReference>
<dbReference type="Proteomes" id="UP000230709">
    <property type="component" value="Chromosome"/>
</dbReference>
<keyword evidence="5" id="KW-1185">Reference proteome</keyword>
<keyword evidence="2" id="KW-0963">Cytoplasm</keyword>
<dbReference type="NCBIfam" id="NF001802">
    <property type="entry name" value="PRK00521.2-5"/>
    <property type="match status" value="1"/>
</dbReference>
<dbReference type="InterPro" id="IPR000238">
    <property type="entry name" value="RbfA"/>
</dbReference>
<dbReference type="SUPFAM" id="SSF89919">
    <property type="entry name" value="Ribosome-binding factor A, RbfA"/>
    <property type="match status" value="1"/>
</dbReference>
<dbReference type="NCBIfam" id="TIGR00082">
    <property type="entry name" value="rbfA"/>
    <property type="match status" value="1"/>
</dbReference>
<sequence>MSRTHHAHGAEPSQRMLRVAELVRHSLAQMLSRGEIVDPVLETHVVTVSRVAMSPDLKLATVYVMPLGGKDGEEVVRAFERHKKFLRGEIAHHVNLKFAPEVRFRIDDSFDNVARIDALLNSERVRRDLEHPSDQEKDENGARQ</sequence>
<dbReference type="GO" id="GO:0030490">
    <property type="term" value="P:maturation of SSU-rRNA"/>
    <property type="evidence" value="ECO:0007669"/>
    <property type="project" value="UniProtKB-UniRule"/>
</dbReference>
<gene>
    <name evidence="2" type="primary">rbfA</name>
    <name evidence="4" type="ORF">CQW49_11165</name>
</gene>
<name>A0A2D2D050_METT3</name>
<dbReference type="HAMAP" id="MF_00003">
    <property type="entry name" value="RbfA"/>
    <property type="match status" value="1"/>
</dbReference>
<dbReference type="PROSITE" id="PS01319">
    <property type="entry name" value="RBFA"/>
    <property type="match status" value="1"/>
</dbReference>
<dbReference type="PANTHER" id="PTHR33515">
    <property type="entry name" value="RIBOSOME-BINDING FACTOR A, CHLOROPLASTIC-RELATED"/>
    <property type="match status" value="1"/>
</dbReference>
<evidence type="ECO:0000256" key="3">
    <source>
        <dbReference type="SAM" id="MobiDB-lite"/>
    </source>
</evidence>
<evidence type="ECO:0000256" key="1">
    <source>
        <dbReference type="ARBA" id="ARBA00022517"/>
    </source>
</evidence>
<organism evidence="4 5">
    <name type="scientific">Methylosinus trichosporium (strain ATCC 35070 / NCIMB 11131 / UNIQEM 75 / OB3b)</name>
    <dbReference type="NCBI Taxonomy" id="595536"/>
    <lineage>
        <taxon>Bacteria</taxon>
        <taxon>Pseudomonadati</taxon>
        <taxon>Pseudomonadota</taxon>
        <taxon>Alphaproteobacteria</taxon>
        <taxon>Hyphomicrobiales</taxon>
        <taxon>Methylocystaceae</taxon>
        <taxon>Methylosinus</taxon>
    </lineage>
</organism>
<accession>A0A2D2D050</accession>
<dbReference type="KEGG" id="mtw:CQW49_11165"/>
<comment type="subcellular location">
    <subcellularLocation>
        <location evidence="2">Cytoplasm</location>
    </subcellularLocation>
</comment>
<evidence type="ECO:0000256" key="2">
    <source>
        <dbReference type="HAMAP-Rule" id="MF_00003"/>
    </source>
</evidence>
<protein>
    <recommendedName>
        <fullName evidence="2">Ribosome-binding factor A</fullName>
    </recommendedName>
</protein>
<dbReference type="Pfam" id="PF02033">
    <property type="entry name" value="RBFA"/>
    <property type="match status" value="1"/>
</dbReference>
<dbReference type="InterPro" id="IPR020053">
    <property type="entry name" value="Ribosome-bd_factorA_CS"/>
</dbReference>
<proteinExistence type="inferred from homology"/>
<comment type="similarity">
    <text evidence="2">Belongs to the RbfA family.</text>
</comment>
<reference evidence="5" key="1">
    <citation type="submission" date="2017-10" db="EMBL/GenBank/DDBJ databases">
        <title>Completed PacBio SMRT sequence of Methylosinus trichosporium OB3b reveals presence of a third large plasmid.</title>
        <authorList>
            <person name="Charles T.C."/>
            <person name="Lynch M.D.J."/>
            <person name="Heil J.R."/>
            <person name="Cheng J."/>
        </authorList>
    </citation>
    <scope>NUCLEOTIDE SEQUENCE [LARGE SCALE GENOMIC DNA]</scope>
    <source>
        <strain evidence="5">OB3b</strain>
    </source>
</reference>
<dbReference type="InterPro" id="IPR023799">
    <property type="entry name" value="RbfA_dom_sf"/>
</dbReference>
<dbReference type="GO" id="GO:0043024">
    <property type="term" value="F:ribosomal small subunit binding"/>
    <property type="evidence" value="ECO:0007669"/>
    <property type="project" value="TreeGrafter"/>
</dbReference>
<comment type="subunit">
    <text evidence="2">Monomer. Binds 30S ribosomal subunits, but not 50S ribosomal subunits or 70S ribosomes.</text>
</comment>
<dbReference type="EMBL" id="CP023737">
    <property type="protein sequence ID" value="ATQ68378.1"/>
    <property type="molecule type" value="Genomic_DNA"/>
</dbReference>
<dbReference type="Gene3D" id="3.30.300.20">
    <property type="match status" value="1"/>
</dbReference>
<dbReference type="AlphaFoldDB" id="A0A2D2D050"/>
<evidence type="ECO:0000313" key="5">
    <source>
        <dbReference type="Proteomes" id="UP000230709"/>
    </source>
</evidence>
<dbReference type="PANTHER" id="PTHR33515:SF1">
    <property type="entry name" value="RIBOSOME-BINDING FACTOR A, CHLOROPLASTIC-RELATED"/>
    <property type="match status" value="1"/>
</dbReference>
<evidence type="ECO:0000313" key="4">
    <source>
        <dbReference type="EMBL" id="ATQ68378.1"/>
    </source>
</evidence>
<comment type="function">
    <text evidence="2">One of several proteins that assist in the late maturation steps of the functional core of the 30S ribosomal subunit. Associates with free 30S ribosomal subunits (but not with 30S subunits that are part of 70S ribosomes or polysomes). Required for efficient processing of 16S rRNA. May interact with the 5'-terminal helix region of 16S rRNA.</text>
</comment>
<dbReference type="STRING" id="595536.GCA_000178815_02932"/>
<feature type="region of interest" description="Disordered" evidence="3">
    <location>
        <begin position="125"/>
        <end position="144"/>
    </location>
</feature>